<organism evidence="2 3">
    <name type="scientific">Allomyces macrogynus (strain ATCC 38327)</name>
    <name type="common">Allomyces javanicus var. macrogynus</name>
    <dbReference type="NCBI Taxonomy" id="578462"/>
    <lineage>
        <taxon>Eukaryota</taxon>
        <taxon>Fungi</taxon>
        <taxon>Fungi incertae sedis</taxon>
        <taxon>Blastocladiomycota</taxon>
        <taxon>Blastocladiomycetes</taxon>
        <taxon>Blastocladiales</taxon>
        <taxon>Blastocladiaceae</taxon>
        <taxon>Allomyces</taxon>
    </lineage>
</organism>
<dbReference type="InterPro" id="IPR016064">
    <property type="entry name" value="NAD/diacylglycerol_kinase_sf"/>
</dbReference>
<dbReference type="OrthoDB" id="3853857at2759"/>
<reference evidence="2 3" key="1">
    <citation type="submission" date="2009-11" db="EMBL/GenBank/DDBJ databases">
        <title>Annotation of Allomyces macrogynus ATCC 38327.</title>
        <authorList>
            <consortium name="The Broad Institute Genome Sequencing Platform"/>
            <person name="Russ C."/>
            <person name="Cuomo C."/>
            <person name="Burger G."/>
            <person name="Gray M.W."/>
            <person name="Holland P.W.H."/>
            <person name="King N."/>
            <person name="Lang F.B.F."/>
            <person name="Roger A.J."/>
            <person name="Ruiz-Trillo I."/>
            <person name="Young S.K."/>
            <person name="Zeng Q."/>
            <person name="Gargeya S."/>
            <person name="Fitzgerald M."/>
            <person name="Haas B."/>
            <person name="Abouelleil A."/>
            <person name="Alvarado L."/>
            <person name="Arachchi H.M."/>
            <person name="Berlin A."/>
            <person name="Chapman S.B."/>
            <person name="Gearin G."/>
            <person name="Goldberg J."/>
            <person name="Griggs A."/>
            <person name="Gujja S."/>
            <person name="Hansen M."/>
            <person name="Heiman D."/>
            <person name="Howarth C."/>
            <person name="Larimer J."/>
            <person name="Lui A."/>
            <person name="MacDonald P.J.P."/>
            <person name="McCowen C."/>
            <person name="Montmayeur A."/>
            <person name="Murphy C."/>
            <person name="Neiman D."/>
            <person name="Pearson M."/>
            <person name="Priest M."/>
            <person name="Roberts A."/>
            <person name="Saif S."/>
            <person name="Shea T."/>
            <person name="Sisk P."/>
            <person name="Stolte C."/>
            <person name="Sykes S."/>
            <person name="Wortman J."/>
            <person name="Nusbaum C."/>
            <person name="Birren B."/>
        </authorList>
    </citation>
    <scope>NUCLEOTIDE SEQUENCE [LARGE SCALE GENOMIC DNA]</scope>
    <source>
        <strain evidence="2 3">ATCC 38327</strain>
    </source>
</reference>
<dbReference type="GO" id="GO:0046512">
    <property type="term" value="P:sphingosine biosynthetic process"/>
    <property type="evidence" value="ECO:0007669"/>
    <property type="project" value="TreeGrafter"/>
</dbReference>
<evidence type="ECO:0000259" key="1">
    <source>
        <dbReference type="PROSITE" id="PS50146"/>
    </source>
</evidence>
<dbReference type="EMBL" id="GG745369">
    <property type="protein sequence ID" value="KNE71073.1"/>
    <property type="molecule type" value="Genomic_DNA"/>
</dbReference>
<dbReference type="PANTHER" id="PTHR12358">
    <property type="entry name" value="SPHINGOSINE KINASE"/>
    <property type="match status" value="1"/>
</dbReference>
<dbReference type="Proteomes" id="UP000054350">
    <property type="component" value="Unassembled WGS sequence"/>
</dbReference>
<dbReference type="GO" id="GO:0016773">
    <property type="term" value="F:phosphotransferase activity, alcohol group as acceptor"/>
    <property type="evidence" value="ECO:0007669"/>
    <property type="project" value="UniProtKB-ARBA"/>
</dbReference>
<dbReference type="GO" id="GO:0016020">
    <property type="term" value="C:membrane"/>
    <property type="evidence" value="ECO:0007669"/>
    <property type="project" value="TreeGrafter"/>
</dbReference>
<dbReference type="Pfam" id="PF00781">
    <property type="entry name" value="DAGK_cat"/>
    <property type="match status" value="1"/>
</dbReference>
<dbReference type="InterPro" id="IPR050187">
    <property type="entry name" value="Lipid_Phosphate_FormReg"/>
</dbReference>
<dbReference type="Gene3D" id="3.40.50.10330">
    <property type="entry name" value="Probable inorganic polyphosphate/atp-NAD kinase, domain 1"/>
    <property type="match status" value="1"/>
</dbReference>
<evidence type="ECO:0000313" key="3">
    <source>
        <dbReference type="Proteomes" id="UP000054350"/>
    </source>
</evidence>
<dbReference type="AlphaFoldDB" id="A0A0L0T8D3"/>
<dbReference type="PANTHER" id="PTHR12358:SF31">
    <property type="entry name" value="ACYLGLYCEROL KINASE, MITOCHONDRIAL"/>
    <property type="match status" value="1"/>
</dbReference>
<dbReference type="InterPro" id="IPR001206">
    <property type="entry name" value="Diacylglycerol_kinase_cat_dom"/>
</dbReference>
<sequence length="537" mass="58153">MADDSVLPDVTLLVPSTGTASLWSLPAWIARLRAPSTSARVTFRCGELALPASTPAHIVKAPKPTLVVVPAPDTVSAAPASVTSWPVATILAVRSVPHVDASTMMPCAVPPRSFPVNQLAAHLASAGLANLPLSTTAELEMPIVESPRFAVLAVRYPYFPRSVVDHTEPLFEWWTFLADKPTDASRWIAQLRAWAGIDAEPKRKLALVVNPFAGRKQAGHVAESLVLPLLAAAQVRVGTWYTESRDHATELAATLPLDQYHGSLVVGGDGIVHEWINGLVARSDPAAHPVGHVAAGSGNGIAASLNAMHPATTVLAAVRGTARPLDAVRMSVNGAVLRYCVLSMTWGLIADINWGAETLRWIGPIRFELMALWCFLRVRTYSARITYRSLDDDEWRDLDPGTRWWYLTAMNVPHQKASFNAAPHARTNNGAVAIVAKTTPVGMAAMFPVLFDQSAGKQVLVDGFQCLSARSVRVEWGDGPRGTFVADGERIAEIEESRDPPVVELEVVPGMVRVFAPMDVDEEQFERHVKGRMKKSK</sequence>
<evidence type="ECO:0000313" key="2">
    <source>
        <dbReference type="EMBL" id="KNE71073.1"/>
    </source>
</evidence>
<dbReference type="Gene3D" id="2.60.200.40">
    <property type="match status" value="1"/>
</dbReference>
<proteinExistence type="predicted"/>
<protein>
    <recommendedName>
        <fullName evidence="1">DAGKc domain-containing protein</fullName>
    </recommendedName>
</protein>
<dbReference type="SMART" id="SM00046">
    <property type="entry name" value="DAGKc"/>
    <property type="match status" value="1"/>
</dbReference>
<keyword evidence="3" id="KW-1185">Reference proteome</keyword>
<gene>
    <name evidence="2" type="ORF">AMAG_15326</name>
</gene>
<dbReference type="SUPFAM" id="SSF111331">
    <property type="entry name" value="NAD kinase/diacylglycerol kinase-like"/>
    <property type="match status" value="1"/>
</dbReference>
<accession>A0A0L0T8D3</accession>
<dbReference type="GO" id="GO:0005737">
    <property type="term" value="C:cytoplasm"/>
    <property type="evidence" value="ECO:0007669"/>
    <property type="project" value="TreeGrafter"/>
</dbReference>
<dbReference type="VEuPathDB" id="FungiDB:AMAG_15326"/>
<name>A0A0L0T8D3_ALLM3</name>
<dbReference type="STRING" id="578462.A0A0L0T8D3"/>
<dbReference type="GO" id="GO:0001727">
    <property type="term" value="F:lipid kinase activity"/>
    <property type="evidence" value="ECO:0007669"/>
    <property type="project" value="TreeGrafter"/>
</dbReference>
<dbReference type="eggNOG" id="KOG1116">
    <property type="taxonomic scope" value="Eukaryota"/>
</dbReference>
<dbReference type="PROSITE" id="PS50146">
    <property type="entry name" value="DAGK"/>
    <property type="match status" value="1"/>
</dbReference>
<reference evidence="3" key="2">
    <citation type="submission" date="2009-11" db="EMBL/GenBank/DDBJ databases">
        <title>The Genome Sequence of Allomyces macrogynus strain ATCC 38327.</title>
        <authorList>
            <consortium name="The Broad Institute Genome Sequencing Platform"/>
            <person name="Russ C."/>
            <person name="Cuomo C."/>
            <person name="Shea T."/>
            <person name="Young S.K."/>
            <person name="Zeng Q."/>
            <person name="Koehrsen M."/>
            <person name="Haas B."/>
            <person name="Borodovsky M."/>
            <person name="Guigo R."/>
            <person name="Alvarado L."/>
            <person name="Berlin A."/>
            <person name="Borenstein D."/>
            <person name="Chen Z."/>
            <person name="Engels R."/>
            <person name="Freedman E."/>
            <person name="Gellesch M."/>
            <person name="Goldberg J."/>
            <person name="Griggs A."/>
            <person name="Gujja S."/>
            <person name="Heiman D."/>
            <person name="Hepburn T."/>
            <person name="Howarth C."/>
            <person name="Jen D."/>
            <person name="Larson L."/>
            <person name="Lewis B."/>
            <person name="Mehta T."/>
            <person name="Park D."/>
            <person name="Pearson M."/>
            <person name="Roberts A."/>
            <person name="Saif S."/>
            <person name="Shenoy N."/>
            <person name="Sisk P."/>
            <person name="Stolte C."/>
            <person name="Sykes S."/>
            <person name="Walk T."/>
            <person name="White J."/>
            <person name="Yandava C."/>
            <person name="Burger G."/>
            <person name="Gray M.W."/>
            <person name="Holland P.W.H."/>
            <person name="King N."/>
            <person name="Lang F.B.F."/>
            <person name="Roger A.J."/>
            <person name="Ruiz-Trillo I."/>
            <person name="Lander E."/>
            <person name="Nusbaum C."/>
        </authorList>
    </citation>
    <scope>NUCLEOTIDE SEQUENCE [LARGE SCALE GENOMIC DNA]</scope>
    <source>
        <strain evidence="3">ATCC 38327</strain>
    </source>
</reference>
<dbReference type="InterPro" id="IPR017438">
    <property type="entry name" value="ATP-NAD_kinase_N"/>
</dbReference>
<feature type="domain" description="DAGKc" evidence="1">
    <location>
        <begin position="200"/>
        <end position="334"/>
    </location>
</feature>